<accession>A0A0F8YSJ6</accession>
<comment type="caution">
    <text evidence="1">The sequence shown here is derived from an EMBL/GenBank/DDBJ whole genome shotgun (WGS) entry which is preliminary data.</text>
</comment>
<reference evidence="1" key="1">
    <citation type="journal article" date="2015" name="Nature">
        <title>Complex archaea that bridge the gap between prokaryotes and eukaryotes.</title>
        <authorList>
            <person name="Spang A."/>
            <person name="Saw J.H."/>
            <person name="Jorgensen S.L."/>
            <person name="Zaremba-Niedzwiedzka K."/>
            <person name="Martijn J."/>
            <person name="Lind A.E."/>
            <person name="van Eijk R."/>
            <person name="Schleper C."/>
            <person name="Guy L."/>
            <person name="Ettema T.J."/>
        </authorList>
    </citation>
    <scope>NUCLEOTIDE SEQUENCE</scope>
</reference>
<proteinExistence type="predicted"/>
<dbReference type="AlphaFoldDB" id="A0A0F8YSJ6"/>
<name>A0A0F8YSJ6_9ZZZZ</name>
<organism evidence="1">
    <name type="scientific">marine sediment metagenome</name>
    <dbReference type="NCBI Taxonomy" id="412755"/>
    <lineage>
        <taxon>unclassified sequences</taxon>
        <taxon>metagenomes</taxon>
        <taxon>ecological metagenomes</taxon>
    </lineage>
</organism>
<gene>
    <name evidence="1" type="ORF">LCGC14_2860260</name>
</gene>
<protein>
    <submittedName>
        <fullName evidence="1">Uncharacterized protein</fullName>
    </submittedName>
</protein>
<evidence type="ECO:0000313" key="1">
    <source>
        <dbReference type="EMBL" id="KKK76775.1"/>
    </source>
</evidence>
<dbReference type="EMBL" id="LAZR01055261">
    <property type="protein sequence ID" value="KKK76775.1"/>
    <property type="molecule type" value="Genomic_DNA"/>
</dbReference>
<sequence>MKILLEFDVEVDGNCPDPARELIKNLSPASLIERDDFAILINNVLEVKNAPN</sequence>